<evidence type="ECO:0000259" key="1">
    <source>
        <dbReference type="Pfam" id="PF03358"/>
    </source>
</evidence>
<protein>
    <recommendedName>
        <fullName evidence="1">NADPH-dependent FMN reductase-like domain-containing protein</fullName>
    </recommendedName>
</protein>
<sequence>MKVVVFNGSPRKNGNTSLCLNMVMDELNNVG</sequence>
<feature type="non-terminal residue" evidence="2">
    <location>
        <position position="31"/>
    </location>
</feature>
<dbReference type="GO" id="GO:0016491">
    <property type="term" value="F:oxidoreductase activity"/>
    <property type="evidence" value="ECO:0007669"/>
    <property type="project" value="InterPro"/>
</dbReference>
<dbReference type="EMBL" id="BART01021469">
    <property type="protein sequence ID" value="GAH00637.1"/>
    <property type="molecule type" value="Genomic_DNA"/>
</dbReference>
<organism evidence="2">
    <name type="scientific">marine sediment metagenome</name>
    <dbReference type="NCBI Taxonomy" id="412755"/>
    <lineage>
        <taxon>unclassified sequences</taxon>
        <taxon>metagenomes</taxon>
        <taxon>ecological metagenomes</taxon>
    </lineage>
</organism>
<dbReference type="InterPro" id="IPR005025">
    <property type="entry name" value="FMN_Rdtase-like_dom"/>
</dbReference>
<dbReference type="Pfam" id="PF03358">
    <property type="entry name" value="FMN_red"/>
    <property type="match status" value="1"/>
</dbReference>
<name>X1C059_9ZZZZ</name>
<dbReference type="Gene3D" id="3.40.50.360">
    <property type="match status" value="1"/>
</dbReference>
<dbReference type="SUPFAM" id="SSF52218">
    <property type="entry name" value="Flavoproteins"/>
    <property type="match status" value="1"/>
</dbReference>
<feature type="domain" description="NADPH-dependent FMN reductase-like" evidence="1">
    <location>
        <begin position="1"/>
        <end position="29"/>
    </location>
</feature>
<comment type="caution">
    <text evidence="2">The sequence shown here is derived from an EMBL/GenBank/DDBJ whole genome shotgun (WGS) entry which is preliminary data.</text>
</comment>
<gene>
    <name evidence="2" type="ORF">S01H4_39594</name>
</gene>
<reference evidence="2" key="1">
    <citation type="journal article" date="2014" name="Front. Microbiol.">
        <title>High frequency of phylogenetically diverse reductive dehalogenase-homologous genes in deep subseafloor sedimentary metagenomes.</title>
        <authorList>
            <person name="Kawai M."/>
            <person name="Futagami T."/>
            <person name="Toyoda A."/>
            <person name="Takaki Y."/>
            <person name="Nishi S."/>
            <person name="Hori S."/>
            <person name="Arai W."/>
            <person name="Tsubouchi T."/>
            <person name="Morono Y."/>
            <person name="Uchiyama I."/>
            <person name="Ito T."/>
            <person name="Fujiyama A."/>
            <person name="Inagaki F."/>
            <person name="Takami H."/>
        </authorList>
    </citation>
    <scope>NUCLEOTIDE SEQUENCE</scope>
    <source>
        <strain evidence="2">Expedition CK06-06</strain>
    </source>
</reference>
<dbReference type="InterPro" id="IPR029039">
    <property type="entry name" value="Flavoprotein-like_sf"/>
</dbReference>
<dbReference type="AlphaFoldDB" id="X1C059"/>
<proteinExistence type="predicted"/>
<accession>X1C059</accession>
<evidence type="ECO:0000313" key="2">
    <source>
        <dbReference type="EMBL" id="GAH00637.1"/>
    </source>
</evidence>